<dbReference type="InterPro" id="IPR036515">
    <property type="entry name" value="Transposase_17_sf"/>
</dbReference>
<organism evidence="2 3">
    <name type="scientific">Anatilimnocola aggregata</name>
    <dbReference type="NCBI Taxonomy" id="2528021"/>
    <lineage>
        <taxon>Bacteria</taxon>
        <taxon>Pseudomonadati</taxon>
        <taxon>Planctomycetota</taxon>
        <taxon>Planctomycetia</taxon>
        <taxon>Pirellulales</taxon>
        <taxon>Pirellulaceae</taxon>
        <taxon>Anatilimnocola</taxon>
    </lineage>
</organism>
<evidence type="ECO:0000313" key="2">
    <source>
        <dbReference type="EMBL" id="QDU29106.1"/>
    </source>
</evidence>
<dbReference type="GO" id="GO:0006313">
    <property type="term" value="P:DNA transposition"/>
    <property type="evidence" value="ECO:0007669"/>
    <property type="project" value="InterPro"/>
</dbReference>
<dbReference type="OrthoDB" id="9794403at2"/>
<protein>
    <recommendedName>
        <fullName evidence="1">Transposase IS200-like domain-containing protein</fullName>
    </recommendedName>
</protein>
<dbReference type="KEGG" id="aagg:ETAA8_42130"/>
<keyword evidence="3" id="KW-1185">Reference proteome</keyword>
<dbReference type="EMBL" id="CP036274">
    <property type="protein sequence ID" value="QDU29106.1"/>
    <property type="molecule type" value="Genomic_DNA"/>
</dbReference>
<evidence type="ECO:0000313" key="3">
    <source>
        <dbReference type="Proteomes" id="UP000315017"/>
    </source>
</evidence>
<reference evidence="2 3" key="1">
    <citation type="submission" date="2019-02" db="EMBL/GenBank/DDBJ databases">
        <title>Deep-cultivation of Planctomycetes and their phenomic and genomic characterization uncovers novel biology.</title>
        <authorList>
            <person name="Wiegand S."/>
            <person name="Jogler M."/>
            <person name="Boedeker C."/>
            <person name="Pinto D."/>
            <person name="Vollmers J."/>
            <person name="Rivas-Marin E."/>
            <person name="Kohn T."/>
            <person name="Peeters S.H."/>
            <person name="Heuer A."/>
            <person name="Rast P."/>
            <person name="Oberbeckmann S."/>
            <person name="Bunk B."/>
            <person name="Jeske O."/>
            <person name="Meyerdierks A."/>
            <person name="Storesund J.E."/>
            <person name="Kallscheuer N."/>
            <person name="Luecker S."/>
            <person name="Lage O.M."/>
            <person name="Pohl T."/>
            <person name="Merkel B.J."/>
            <person name="Hornburger P."/>
            <person name="Mueller R.-W."/>
            <person name="Bruemmer F."/>
            <person name="Labrenz M."/>
            <person name="Spormann A.M."/>
            <person name="Op den Camp H."/>
            <person name="Overmann J."/>
            <person name="Amann R."/>
            <person name="Jetten M.S.M."/>
            <person name="Mascher T."/>
            <person name="Medema M.H."/>
            <person name="Devos D.P."/>
            <person name="Kaster A.-K."/>
            <person name="Ovreas L."/>
            <person name="Rohde M."/>
            <person name="Galperin M.Y."/>
            <person name="Jogler C."/>
        </authorList>
    </citation>
    <scope>NUCLEOTIDE SEQUENCE [LARGE SCALE GENOMIC DNA]</scope>
    <source>
        <strain evidence="2 3">ETA_A8</strain>
    </source>
</reference>
<dbReference type="AlphaFoldDB" id="A0A517YFV7"/>
<accession>A0A517YFV7</accession>
<dbReference type="SUPFAM" id="SSF143422">
    <property type="entry name" value="Transposase IS200-like"/>
    <property type="match status" value="1"/>
</dbReference>
<dbReference type="InterPro" id="IPR052715">
    <property type="entry name" value="RAYT_transposase"/>
</dbReference>
<dbReference type="InterPro" id="IPR002686">
    <property type="entry name" value="Transposase_17"/>
</dbReference>
<dbReference type="GO" id="GO:0004803">
    <property type="term" value="F:transposase activity"/>
    <property type="evidence" value="ECO:0007669"/>
    <property type="project" value="InterPro"/>
</dbReference>
<dbReference type="Gene3D" id="3.30.70.1290">
    <property type="entry name" value="Transposase IS200-like"/>
    <property type="match status" value="1"/>
</dbReference>
<dbReference type="PANTHER" id="PTHR36966:SF1">
    <property type="entry name" value="REP-ASSOCIATED TYROSINE TRANSPOSASE"/>
    <property type="match status" value="1"/>
</dbReference>
<dbReference type="GO" id="GO:0043565">
    <property type="term" value="F:sequence-specific DNA binding"/>
    <property type="evidence" value="ECO:0007669"/>
    <property type="project" value="TreeGrafter"/>
</dbReference>
<gene>
    <name evidence="2" type="ORF">ETAA8_42130</name>
</gene>
<feature type="domain" description="Transposase IS200-like" evidence="1">
    <location>
        <begin position="59"/>
        <end position="197"/>
    </location>
</feature>
<sequence length="232" mass="27113">MHDGLFRRRHLPHWDVDGKPIFITACLEGSISASGLTQIERYRTELEARPCPEEMSPTEWKHYKLKLLFVLIDDLLDNHSAARHLADDRQAQIVQNAFLHFANIRYALLAFVVMPSHHHWLFWPDEKWSLSAVEQTRKNGSPRTPREIISHSIQSYTATMCNRVRGATGPYWQTETFDHWVRDESEMFRIISYIEQNPVKAGLTKRPEDWKWSSFRLRAQAGLRPGDPILNP</sequence>
<dbReference type="SMART" id="SM01321">
    <property type="entry name" value="Y1_Tnp"/>
    <property type="match status" value="1"/>
</dbReference>
<evidence type="ECO:0000259" key="1">
    <source>
        <dbReference type="SMART" id="SM01321"/>
    </source>
</evidence>
<dbReference type="Proteomes" id="UP000315017">
    <property type="component" value="Chromosome"/>
</dbReference>
<name>A0A517YFV7_9BACT</name>
<dbReference type="PANTHER" id="PTHR36966">
    <property type="entry name" value="REP-ASSOCIATED TYROSINE TRANSPOSASE"/>
    <property type="match status" value="1"/>
</dbReference>
<dbReference type="RefSeq" id="WP_145092424.1">
    <property type="nucleotide sequence ID" value="NZ_CP036274.1"/>
</dbReference>
<proteinExistence type="predicted"/>